<keyword evidence="3" id="KW-1185">Reference proteome</keyword>
<dbReference type="AlphaFoldDB" id="A0A6A4BAK1"/>
<organism evidence="2 3">
    <name type="scientific">Phytophthora rubi</name>
    <dbReference type="NCBI Taxonomy" id="129364"/>
    <lineage>
        <taxon>Eukaryota</taxon>
        <taxon>Sar</taxon>
        <taxon>Stramenopiles</taxon>
        <taxon>Oomycota</taxon>
        <taxon>Peronosporomycetes</taxon>
        <taxon>Peronosporales</taxon>
        <taxon>Peronosporaceae</taxon>
        <taxon>Phytophthora</taxon>
    </lineage>
</organism>
<evidence type="ECO:0000256" key="1">
    <source>
        <dbReference type="SAM" id="MobiDB-lite"/>
    </source>
</evidence>
<name>A0A6A4BAK1_9STRA</name>
<comment type="caution">
    <text evidence="2">The sequence shown here is derived from an EMBL/GenBank/DDBJ whole genome shotgun (WGS) entry which is preliminary data.</text>
</comment>
<accession>A0A6A4BAK1</accession>
<dbReference type="Proteomes" id="UP000434957">
    <property type="component" value="Unassembled WGS sequence"/>
</dbReference>
<evidence type="ECO:0000313" key="3">
    <source>
        <dbReference type="Proteomes" id="UP000434957"/>
    </source>
</evidence>
<proteinExistence type="predicted"/>
<evidence type="ECO:0000313" key="2">
    <source>
        <dbReference type="EMBL" id="KAE9271829.1"/>
    </source>
</evidence>
<dbReference type="EMBL" id="QXFT01005629">
    <property type="protein sequence ID" value="KAE9271829.1"/>
    <property type="molecule type" value="Genomic_DNA"/>
</dbReference>
<feature type="compositionally biased region" description="Basic and acidic residues" evidence="1">
    <location>
        <begin position="1"/>
        <end position="13"/>
    </location>
</feature>
<sequence>MSEPPSHDVERRRASANFKQETAYPHRNDCGTLSSATAPHRRAARSKGFPQPLAPERLCNDCGLEAHQSRDPAEEEDVFEENCDLNFKRTLWSVPKIWYHAPNRAASIVRP</sequence>
<gene>
    <name evidence="2" type="ORF">PR003_g30391</name>
</gene>
<protein>
    <submittedName>
        <fullName evidence="2">Uncharacterized protein</fullName>
    </submittedName>
</protein>
<reference evidence="2 3" key="1">
    <citation type="submission" date="2018-08" db="EMBL/GenBank/DDBJ databases">
        <title>Genomic investigation of the strawberry pathogen Phytophthora fragariae indicates pathogenicity is determined by transcriptional variation in three key races.</title>
        <authorList>
            <person name="Adams T.M."/>
            <person name="Armitage A.D."/>
            <person name="Sobczyk M.K."/>
            <person name="Bates H.J."/>
            <person name="Dunwell J.M."/>
            <person name="Nellist C.F."/>
            <person name="Harrison R.J."/>
        </authorList>
    </citation>
    <scope>NUCLEOTIDE SEQUENCE [LARGE SCALE GENOMIC DNA]</scope>
    <source>
        <strain evidence="2 3">SCRP333</strain>
    </source>
</reference>
<feature type="region of interest" description="Disordered" evidence="1">
    <location>
        <begin position="1"/>
        <end position="51"/>
    </location>
</feature>